<dbReference type="OMA" id="PFITVVR"/>
<organism evidence="1 2">
    <name type="scientific">Theileria annulata</name>
    <dbReference type="NCBI Taxonomy" id="5874"/>
    <lineage>
        <taxon>Eukaryota</taxon>
        <taxon>Sar</taxon>
        <taxon>Alveolata</taxon>
        <taxon>Apicomplexa</taxon>
        <taxon>Aconoidasida</taxon>
        <taxon>Piroplasmida</taxon>
        <taxon>Theileriidae</taxon>
        <taxon>Theileria</taxon>
    </lineage>
</organism>
<dbReference type="eggNOG" id="ENOG502SWXQ">
    <property type="taxonomic scope" value="Eukaryota"/>
</dbReference>
<dbReference type="OrthoDB" id="365127at2759"/>
<dbReference type="InParanoid" id="Q4UHD2"/>
<dbReference type="KEGG" id="tan:TA20120"/>
<sequence length="222" mass="25574">MTNCTSTIISKLTETMDFILGTCMPKLHLEHEESFETSRGPKDDNYRKEELKQLVVMFASRAQNYIDCVKLSLEDCKRYQSFYKLDNMLEVSLKPNSNLQKFIIKTNEVVEEIPICNKSKLISELSLNEKNRLVLLEYLDSNGRDGKLTILVEEVGNSDPFITVVRILKINHKITRLTFLLESSSKTRKLVFGIQSTTTPVLIIFDPTEEMCKIRTPEIIET</sequence>
<gene>
    <name evidence="1" type="ORF">TA20120</name>
</gene>
<dbReference type="VEuPathDB" id="PiroplasmaDB:TA20120"/>
<dbReference type="GeneID" id="3863836"/>
<dbReference type="RefSeq" id="XP_954184.1">
    <property type="nucleotide sequence ID" value="XM_949091.1"/>
</dbReference>
<reference evidence="1 2" key="1">
    <citation type="journal article" date="2005" name="Science">
        <title>Genome of the host-cell transforming parasite Theileria annulata compared with T. parva.</title>
        <authorList>
            <person name="Pain A."/>
            <person name="Renauld H."/>
            <person name="Berriman M."/>
            <person name="Murphy L."/>
            <person name="Yeats C.A."/>
            <person name="Weir W."/>
            <person name="Kerhornou A."/>
            <person name="Aslett M."/>
            <person name="Bishop R."/>
            <person name="Bouchier C."/>
            <person name="Cochet M."/>
            <person name="Coulson R.M.R."/>
            <person name="Cronin A."/>
            <person name="de Villiers E.P."/>
            <person name="Fraser A."/>
            <person name="Fosker N."/>
            <person name="Gardner M."/>
            <person name="Goble A."/>
            <person name="Griffiths-Jones S."/>
            <person name="Harris D.E."/>
            <person name="Katzer F."/>
            <person name="Larke N."/>
            <person name="Lord A."/>
            <person name="Maser P."/>
            <person name="McKellar S."/>
            <person name="Mooney P."/>
            <person name="Morton F."/>
            <person name="Nene V."/>
            <person name="O'Neil S."/>
            <person name="Price C."/>
            <person name="Quail M.A."/>
            <person name="Rabbinowitsch E."/>
            <person name="Rawlings N.D."/>
            <person name="Rutter S."/>
            <person name="Saunders D."/>
            <person name="Seeger K."/>
            <person name="Shah T."/>
            <person name="Squares R."/>
            <person name="Squares S."/>
            <person name="Tivey A."/>
            <person name="Walker A.R."/>
            <person name="Woodward J."/>
            <person name="Dobbelaere D.A.E."/>
            <person name="Langsley G."/>
            <person name="Rajandream M.A."/>
            <person name="McKeever D."/>
            <person name="Shiels B."/>
            <person name="Tait A."/>
            <person name="Barrell B.G."/>
            <person name="Hall N."/>
        </authorList>
    </citation>
    <scope>NUCLEOTIDE SEQUENCE [LARGE SCALE GENOMIC DNA]</scope>
    <source>
        <strain evidence="2">Ankara</strain>
    </source>
</reference>
<evidence type="ECO:0000313" key="2">
    <source>
        <dbReference type="Proteomes" id="UP000001950"/>
    </source>
</evidence>
<dbReference type="Proteomes" id="UP000001950">
    <property type="component" value="Chromosome 1"/>
</dbReference>
<keyword evidence="2" id="KW-1185">Reference proteome</keyword>
<accession>Q4UHD2</accession>
<evidence type="ECO:0000313" key="1">
    <source>
        <dbReference type="EMBL" id="CAI73507.1"/>
    </source>
</evidence>
<name>Q4UHD2_THEAN</name>
<protein>
    <submittedName>
        <fullName evidence="1">Uncharacterized protein</fullName>
    </submittedName>
</protein>
<proteinExistence type="predicted"/>
<dbReference type="EMBL" id="CR940347">
    <property type="protein sequence ID" value="CAI73507.1"/>
    <property type="molecule type" value="Genomic_DNA"/>
</dbReference>
<dbReference type="AlphaFoldDB" id="Q4UHD2"/>